<reference evidence="3" key="3">
    <citation type="submission" date="2020-03" db="EMBL/GenBank/DDBJ databases">
        <title>Whole genome sequence of Oryctes rhinoceros Nudivirus isolated in Riau Province, Indonesia.</title>
        <authorList>
            <person name="Kurnia Y.W."/>
            <person name="Tanjung Z.A."/>
            <person name="Utomo C."/>
            <person name="Naim M."/>
            <person name="Situmorang E.C."/>
            <person name="Liwang T."/>
        </authorList>
    </citation>
    <scope>NUCLEOTIDE SEQUENCE</scope>
    <source>
        <strain evidence="3">LiboV</strain>
    </source>
</reference>
<evidence type="ECO:0000313" key="3">
    <source>
        <dbReference type="EMBL" id="QKE59533.1"/>
    </source>
</evidence>
<sequence>MDQIHEAFIELLTLGIITSYDQDTVTLDLKKLYRLGYVLVFDLNTPIFTTILNFNYMYNPILFVSDVIPKSALKTFILSKIKSTRFSP</sequence>
<dbReference type="EMBL" id="MN623374">
    <property type="protein sequence ID" value="QHG11299.1"/>
    <property type="molecule type" value="Genomic_DNA"/>
</dbReference>
<dbReference type="EMBL" id="MT150137">
    <property type="protein sequence ID" value="QKE59533.1"/>
    <property type="molecule type" value="Genomic_DNA"/>
</dbReference>
<dbReference type="EMBL" id="EU747721">
    <property type="protein sequence ID" value="ACH96192.1"/>
    <property type="molecule type" value="Genomic_DNA"/>
</dbReference>
<dbReference type="RefSeq" id="YP_002321373.1">
    <property type="nucleotide sequence ID" value="NC_011588.1"/>
</dbReference>
<proteinExistence type="predicted"/>
<gene>
    <name evidence="2" type="ORF">SI_OrNV_gp062</name>
</gene>
<accession>A0A6B9QQF3</accession>
<reference evidence="1 5" key="1">
    <citation type="journal article" date="2008" name="J. Virol. Methods">
        <title>Sequencing of the large dsDNA genome of Oryctes rhinoceros nudivirus using multiple displacement amplification of nanogram amounts of virus DNA.</title>
        <authorList>
            <person name="Wang Y."/>
            <person name="Kleespies R.G."/>
            <person name="Ramle M.B."/>
            <person name="Jehle J.A."/>
        </authorList>
    </citation>
    <scope>NUCLEOTIDE SEQUENCE [LARGE SCALE GENOMIC DNA]</scope>
    <source>
        <strain evidence="5">Isolate Oryctes rhinoceros/Malaysia/Ma07/2007</strain>
        <strain evidence="1">Ma07</strain>
    </source>
</reference>
<protein>
    <submittedName>
        <fullName evidence="2">Uncharacterized protein</fullName>
    </submittedName>
</protein>
<reference evidence="4" key="4">
    <citation type="submission" date="2021-08" db="EMBL/GenBank/DDBJ databases">
        <title>Whole genome sequence of Oryctes rhinoceros Nudivirus detected in Riau Province, Indonesia.</title>
        <authorList>
            <person name="Kurnia Y.W."/>
            <person name="Tanjung Z.A."/>
            <person name="Utomo C."/>
            <person name="Naim M."/>
            <person name="Situmorang E.C."/>
            <person name="Liwang T."/>
        </authorList>
    </citation>
    <scope>NUCLEOTIDE SEQUENCE</scope>
    <source>
        <strain evidence="4">LiboV</strain>
    </source>
</reference>
<dbReference type="OrthoDB" id="26920at10239"/>
<evidence type="ECO:0000313" key="1">
    <source>
        <dbReference type="EMBL" id="ACH96192.1"/>
    </source>
</evidence>
<evidence type="ECO:0000313" key="2">
    <source>
        <dbReference type="EMBL" id="QHG11299.1"/>
    </source>
</evidence>
<dbReference type="EMBL" id="MZ727584">
    <property type="protein sequence ID" value="UBO76480.1"/>
    <property type="molecule type" value="Genomic_DNA"/>
</dbReference>
<evidence type="ECO:0000313" key="5">
    <source>
        <dbReference type="Proteomes" id="UP000011785"/>
    </source>
</evidence>
<organism evidence="2">
    <name type="scientific">Oryctes rhinoceros nudivirus</name>
    <dbReference type="NCBI Taxonomy" id="92521"/>
    <lineage>
        <taxon>Viruses</taxon>
        <taxon>Viruses incertae sedis</taxon>
        <taxon>Naldaviricetes</taxon>
        <taxon>Lefavirales</taxon>
        <taxon>Nudiviridae</taxon>
        <taxon>Alphanudivirus</taxon>
        <taxon>Alphanudivirus oryrhinocerotis</taxon>
    </lineage>
</organism>
<dbReference type="KEGG" id="vg:7047242"/>
<accession>B7SV83</accession>
<name>A0A6B9QQF3_9VIRU</name>
<evidence type="ECO:0000313" key="4">
    <source>
        <dbReference type="EMBL" id="UBO76480.1"/>
    </source>
</evidence>
<reference evidence="2" key="2">
    <citation type="journal article" date="2020" name="J. ISSAAS">
        <title>Complete genome sequence of Oryctes rhinoceros Nudivirus isolated from Coconut Rhinoceros Beetle in the Solomon Islands.</title>
        <authorList>
            <person name="Etebari K."/>
            <person name="Filipovic I."/>
            <person name="Rasic G."/>
            <person name="Devine G.J."/>
            <person name="Tsatsia H."/>
            <person name="Furlong M.J."/>
        </authorList>
    </citation>
    <scope>NUCLEOTIDE SEQUENCE</scope>
    <source>
        <strain evidence="2">Solomon Islands</strain>
    </source>
</reference>
<keyword evidence="5" id="KW-1185">Reference proteome</keyword>
<dbReference type="Proteomes" id="UP000011785">
    <property type="component" value="Segment"/>
</dbReference>